<dbReference type="Gene3D" id="3.30.420.10">
    <property type="entry name" value="Ribonuclease H-like superfamily/Ribonuclease H"/>
    <property type="match status" value="1"/>
</dbReference>
<dbReference type="Proteomes" id="UP000030742">
    <property type="component" value="Unassembled WGS sequence"/>
</dbReference>
<dbReference type="OMA" id="CSNWANR"/>
<feature type="region of interest" description="Disordered" evidence="4">
    <location>
        <begin position="625"/>
        <end position="654"/>
    </location>
</feature>
<evidence type="ECO:0000313" key="9">
    <source>
        <dbReference type="Proteomes" id="UP000030742"/>
    </source>
</evidence>
<organism evidence="6">
    <name type="scientific">Dendroctonus ponderosae</name>
    <name type="common">Mountain pine beetle</name>
    <dbReference type="NCBI Taxonomy" id="77166"/>
    <lineage>
        <taxon>Eukaryota</taxon>
        <taxon>Metazoa</taxon>
        <taxon>Ecdysozoa</taxon>
        <taxon>Arthropoda</taxon>
        <taxon>Hexapoda</taxon>
        <taxon>Insecta</taxon>
        <taxon>Pterygota</taxon>
        <taxon>Neoptera</taxon>
        <taxon>Endopterygota</taxon>
        <taxon>Coleoptera</taxon>
        <taxon>Polyphaga</taxon>
        <taxon>Cucujiformia</taxon>
        <taxon>Curculionidae</taxon>
        <taxon>Scolytinae</taxon>
        <taxon>Dendroctonus</taxon>
    </lineage>
</organism>
<dbReference type="PANTHER" id="PTHR47765:SF2">
    <property type="entry name" value="EXONUCLEASE MUT-7 HOMOLOG"/>
    <property type="match status" value="1"/>
</dbReference>
<feature type="domain" description="3'-5' exonuclease" evidence="5">
    <location>
        <begin position="416"/>
        <end position="604"/>
    </location>
</feature>
<dbReference type="EMBL" id="KB631768">
    <property type="protein sequence ID" value="ERL86002.1"/>
    <property type="molecule type" value="Genomic_DNA"/>
</dbReference>
<dbReference type="InterPro" id="IPR002782">
    <property type="entry name" value="Mut7-C_RNAse_dom"/>
</dbReference>
<feature type="region of interest" description="Disordered" evidence="4">
    <location>
        <begin position="1"/>
        <end position="42"/>
    </location>
</feature>
<dbReference type="OrthoDB" id="18193at2759"/>
<keyword evidence="2" id="KW-0378">Hydrolase</keyword>
<evidence type="ECO:0000259" key="5">
    <source>
        <dbReference type="SMART" id="SM00474"/>
    </source>
</evidence>
<evidence type="ECO:0000313" key="7">
    <source>
        <dbReference type="EMBL" id="ERL86002.1"/>
    </source>
</evidence>
<evidence type="ECO:0000256" key="3">
    <source>
        <dbReference type="ARBA" id="ARBA00022839"/>
    </source>
</evidence>
<reference evidence="6 9" key="1">
    <citation type="journal article" date="2013" name="Genome Biol.">
        <title>Draft genome of the mountain pine beetle, Dendroctonus ponderosae Hopkins, a major forest pest.</title>
        <authorList>
            <person name="Keeling C.I."/>
            <person name="Yuen M.M."/>
            <person name="Liao N.Y."/>
            <person name="Docking T.R."/>
            <person name="Chan S.K."/>
            <person name="Taylor G.A."/>
            <person name="Palmquist D.L."/>
            <person name="Jackman S.D."/>
            <person name="Nguyen A."/>
            <person name="Li M."/>
            <person name="Henderson H."/>
            <person name="Janes J.K."/>
            <person name="Zhao Y."/>
            <person name="Pandoh P."/>
            <person name="Moore R."/>
            <person name="Sperling F.A."/>
            <person name="Huber D.P."/>
            <person name="Birol I."/>
            <person name="Jones S.J."/>
            <person name="Bohlmann J."/>
        </authorList>
    </citation>
    <scope>NUCLEOTIDE SEQUENCE</scope>
</reference>
<dbReference type="Pfam" id="PF01612">
    <property type="entry name" value="DNA_pol_A_exo1"/>
    <property type="match status" value="1"/>
</dbReference>
<evidence type="ECO:0000256" key="2">
    <source>
        <dbReference type="ARBA" id="ARBA00022801"/>
    </source>
</evidence>
<proteinExistence type="predicted"/>
<sequence length="902" mass="102566">MSQSRYGRGAPGGSFTGSSPKSHSKGVAASCPGQNQPCPNTSKHKNCCSDIRIVLTLTEPEEAFVAELKNMYRLLKKSPPVVSKLGNYFNQCSNPYESFLKILYNSQEFYNANKKSLPLLLIEEFGSFATINRNKIAHLLTGKLKIDAFKIITKQNVQSVTKMIIDIFEMVQDGALFVDNIQCLIQKKQYKEACQYAAMLSLHDKFSTEEFLVPLIFQDKLHFVDEFLHGSPSHQRALIQFLDSVLDHNSVRDAMGQYIADRHIPQVKYDKIHGKPWKRLIVRFTKMFKIPADLTPNLNRRRNEGALQFLLHKRFIENSFGDESWKEMVQEAVGDNEDLQRELVVRVAQYGEFAEALRWAHFYSVDRKDWPYGVRMFDDNRDPHSRQPPPADDWDEPNAALSKTQCHQYPLPFNTVLLVDDPRKFESFLDDVDIVGIDCEWKPSFGGKTSELALLQIATRRSVYVLDIVTLGDKAPHLWMELGKFLFNNCDILKLGFSLSSDISMIRHALPNLNFSTKHMGFLDLCMLWKQLEKYPKVRLPFDVKTGGPSLSTLVHNCLGHPLDKSEQFSNWEKRPLRESQIYYASLDAFCLIQAYDVLKRCFEEANCPFDDLCYSLIQHDKSPRKKPRRALNRSGQAESDPPQPPSPQTSSVQAHEVKMVCDSMLQGLGRSLRRCGIDTVILENNQSPDECVKHAVVDNRLLGPTNYDLKLIKCVTAGQCLRVTSDHPDEQLDEVLNFYKIVVTKNHAFTRCMACNGNKVITVPQDTIKALHSAATPRKYAPPCDDEEEATGFTSDEDFDDYEVGCYRPTKPAESKQLAFCEASATNSHPLATSTVSDTDNRVDLGLCQTKLGVQIKVNSLPLTVMNTHEVFYICEECGEVYYGGSHFERILTRRLRETVQ</sequence>
<dbReference type="SUPFAM" id="SSF53098">
    <property type="entry name" value="Ribonuclease H-like"/>
    <property type="match status" value="1"/>
</dbReference>
<feature type="non-terminal residue" evidence="6">
    <location>
        <position position="1"/>
    </location>
</feature>
<name>N6TXM7_DENPD</name>
<evidence type="ECO:0000313" key="8">
    <source>
        <dbReference type="EMBL" id="ERL96255.1"/>
    </source>
</evidence>
<dbReference type="AlphaFoldDB" id="N6TXM7"/>
<keyword evidence="3" id="KW-0269">Exonuclease</keyword>
<dbReference type="GO" id="GO:0008408">
    <property type="term" value="F:3'-5' exonuclease activity"/>
    <property type="evidence" value="ECO:0007669"/>
    <property type="project" value="InterPro"/>
</dbReference>
<evidence type="ECO:0000256" key="4">
    <source>
        <dbReference type="SAM" id="MobiDB-lite"/>
    </source>
</evidence>
<dbReference type="STRING" id="77166.N6TXM7"/>
<feature type="compositionally biased region" description="Polar residues" evidence="4">
    <location>
        <begin position="32"/>
        <end position="41"/>
    </location>
</feature>
<dbReference type="Pfam" id="PF01927">
    <property type="entry name" value="Mut7-C"/>
    <property type="match status" value="1"/>
</dbReference>
<dbReference type="InterPro" id="IPR012337">
    <property type="entry name" value="RNaseH-like_sf"/>
</dbReference>
<dbReference type="EMBL" id="KB741180">
    <property type="protein sequence ID" value="ENN73121.1"/>
    <property type="molecule type" value="Genomic_DNA"/>
</dbReference>
<gene>
    <name evidence="8" type="ORF">D910_01659</name>
    <name evidence="7" type="ORF">D910_03416</name>
    <name evidence="6" type="ORF">YQE_10262</name>
</gene>
<evidence type="ECO:0000256" key="1">
    <source>
        <dbReference type="ARBA" id="ARBA00022722"/>
    </source>
</evidence>
<dbReference type="InterPro" id="IPR036397">
    <property type="entry name" value="RNaseH_sf"/>
</dbReference>
<dbReference type="EMBL" id="KI210422">
    <property type="protein sequence ID" value="ERL96255.1"/>
    <property type="molecule type" value="Genomic_DNA"/>
</dbReference>
<dbReference type="InterPro" id="IPR037432">
    <property type="entry name" value="Mut-7_DEDDy_dom"/>
</dbReference>
<evidence type="ECO:0000313" key="6">
    <source>
        <dbReference type="EMBL" id="ENN73121.1"/>
    </source>
</evidence>
<dbReference type="InterPro" id="IPR002562">
    <property type="entry name" value="3'-5'_exonuclease_dom"/>
</dbReference>
<dbReference type="GO" id="GO:0003676">
    <property type="term" value="F:nucleic acid binding"/>
    <property type="evidence" value="ECO:0007669"/>
    <property type="project" value="InterPro"/>
</dbReference>
<dbReference type="GO" id="GO:0006139">
    <property type="term" value="P:nucleobase-containing compound metabolic process"/>
    <property type="evidence" value="ECO:0007669"/>
    <property type="project" value="InterPro"/>
</dbReference>
<dbReference type="HOGENOM" id="CLU_007046_0_0_1"/>
<dbReference type="SMART" id="SM00474">
    <property type="entry name" value="35EXOc"/>
    <property type="match status" value="1"/>
</dbReference>
<keyword evidence="1" id="KW-0540">Nuclease</keyword>
<dbReference type="InterPro" id="IPR052408">
    <property type="entry name" value="Exonuclease_MUT-7-like"/>
</dbReference>
<dbReference type="PANTHER" id="PTHR47765">
    <property type="entry name" value="3'-5' EXONUCLEASE DOMAIN-CONTAINING PROTEIN"/>
    <property type="match status" value="1"/>
</dbReference>
<accession>N6TXM7</accession>
<dbReference type="CDD" id="cd06146">
    <property type="entry name" value="mut-7_like_exo"/>
    <property type="match status" value="1"/>
</dbReference>
<protein>
    <recommendedName>
        <fullName evidence="5">3'-5' exonuclease domain-containing protein</fullName>
    </recommendedName>
</protein>